<dbReference type="PANTHER" id="PTHR31934">
    <property type="entry name" value="ALPHA/BETA-HYDROLASES SUPERFAMILY PROTEIN"/>
    <property type="match status" value="1"/>
</dbReference>
<feature type="region of interest" description="Disordered" evidence="1">
    <location>
        <begin position="1"/>
        <end position="26"/>
    </location>
</feature>
<sequence>MAAASSSEPAAKEKPIVVRVKRKPSQTRPDAFWLEINERPVKKAMVDFSSLSISESSTSSSSTAKGRRTPNLFCLFLHLQNVYNLAMPLSAASVKKLLVQHIETVHHSEAVEDVLQSLLLADSNTREVKSKTKEWNDRIKQDKKHDQLRSAARRQHEVRSSFCSDNGQLFMLKFLSMGVGRWFREESCNVLIGFLETADLIGPGKKFSLCTIWRSRRGERNEADESLREICHLYDAVQVDTDGEKRPSEPETITFEEGAVLCNFLLLIREYLPSAAEEIESDIISLVPSEDSEVYDIYTVKEVDDTNMEDASATPYPRLQVDDEEDECYDDDYPYDTDDSNAEDNPLFDYPEEPSEDEGDDSDGDDPFGDEEGSDSEYEKEEVEVDEDE</sequence>
<evidence type="ECO:0008006" key="4">
    <source>
        <dbReference type="Google" id="ProtNLM"/>
    </source>
</evidence>
<protein>
    <recommendedName>
        <fullName evidence="4">Transcription factor Iwr1 domain-containing protein</fullName>
    </recommendedName>
</protein>
<keyword evidence="3" id="KW-1185">Reference proteome</keyword>
<dbReference type="Proteomes" id="UP001054889">
    <property type="component" value="Unassembled WGS sequence"/>
</dbReference>
<comment type="caution">
    <text evidence="2">The sequence shown here is derived from an EMBL/GenBank/DDBJ whole genome shotgun (WGS) entry which is preliminary data.</text>
</comment>
<name>A0AAV5DVN0_ELECO</name>
<evidence type="ECO:0000313" key="2">
    <source>
        <dbReference type="EMBL" id="GJN13975.1"/>
    </source>
</evidence>
<feature type="compositionally biased region" description="Acidic residues" evidence="1">
    <location>
        <begin position="350"/>
        <end position="389"/>
    </location>
</feature>
<dbReference type="PANTHER" id="PTHR31934:SF2">
    <property type="entry name" value="RNA-DIRECTED DNA METHYLATION 4"/>
    <property type="match status" value="1"/>
</dbReference>
<feature type="region of interest" description="Disordered" evidence="1">
    <location>
        <begin position="306"/>
        <end position="389"/>
    </location>
</feature>
<reference evidence="2" key="2">
    <citation type="submission" date="2021-12" db="EMBL/GenBank/DDBJ databases">
        <title>Resequencing data analysis of finger millet.</title>
        <authorList>
            <person name="Hatakeyama M."/>
            <person name="Aluri S."/>
            <person name="Balachadran M.T."/>
            <person name="Sivarajan S.R."/>
            <person name="Poveda L."/>
            <person name="Shimizu-Inatsugi R."/>
            <person name="Schlapbach R."/>
            <person name="Sreeman S.M."/>
            <person name="Shimizu K.K."/>
        </authorList>
    </citation>
    <scope>NUCLEOTIDE SEQUENCE</scope>
</reference>
<accession>A0AAV5DVN0</accession>
<proteinExistence type="predicted"/>
<dbReference type="AlphaFoldDB" id="A0AAV5DVN0"/>
<evidence type="ECO:0000313" key="3">
    <source>
        <dbReference type="Proteomes" id="UP001054889"/>
    </source>
</evidence>
<gene>
    <name evidence="2" type="primary">gb00741</name>
    <name evidence="2" type="ORF">PR202_gb00741</name>
</gene>
<evidence type="ECO:0000256" key="1">
    <source>
        <dbReference type="SAM" id="MobiDB-lite"/>
    </source>
</evidence>
<organism evidence="2 3">
    <name type="scientific">Eleusine coracana subsp. coracana</name>
    <dbReference type="NCBI Taxonomy" id="191504"/>
    <lineage>
        <taxon>Eukaryota</taxon>
        <taxon>Viridiplantae</taxon>
        <taxon>Streptophyta</taxon>
        <taxon>Embryophyta</taxon>
        <taxon>Tracheophyta</taxon>
        <taxon>Spermatophyta</taxon>
        <taxon>Magnoliopsida</taxon>
        <taxon>Liliopsida</taxon>
        <taxon>Poales</taxon>
        <taxon>Poaceae</taxon>
        <taxon>PACMAD clade</taxon>
        <taxon>Chloridoideae</taxon>
        <taxon>Cynodonteae</taxon>
        <taxon>Eleusininae</taxon>
        <taxon>Eleusine</taxon>
    </lineage>
</organism>
<reference evidence="2" key="1">
    <citation type="journal article" date="2018" name="DNA Res.">
        <title>Multiple hybrid de novo genome assembly of finger millet, an orphan allotetraploid crop.</title>
        <authorList>
            <person name="Hatakeyama M."/>
            <person name="Aluri S."/>
            <person name="Balachadran M.T."/>
            <person name="Sivarajan S.R."/>
            <person name="Patrignani A."/>
            <person name="Gruter S."/>
            <person name="Poveda L."/>
            <person name="Shimizu-Inatsugi R."/>
            <person name="Baeten J."/>
            <person name="Francoijs K.J."/>
            <person name="Nataraja K.N."/>
            <person name="Reddy Y.A.N."/>
            <person name="Phadnis S."/>
            <person name="Ravikumar R.L."/>
            <person name="Schlapbach R."/>
            <person name="Sreeman S.M."/>
            <person name="Shimizu K.K."/>
        </authorList>
    </citation>
    <scope>NUCLEOTIDE SEQUENCE</scope>
</reference>
<feature type="compositionally biased region" description="Acidic residues" evidence="1">
    <location>
        <begin position="322"/>
        <end position="342"/>
    </location>
</feature>
<dbReference type="EMBL" id="BQKI01000071">
    <property type="protein sequence ID" value="GJN13975.1"/>
    <property type="molecule type" value="Genomic_DNA"/>
</dbReference>